<feature type="domain" description="Ketosynthase family 3 (KS3)" evidence="5">
    <location>
        <begin position="20"/>
        <end position="422"/>
    </location>
</feature>
<proteinExistence type="inferred from homology"/>
<comment type="caution">
    <text evidence="6">The sequence shown here is derived from an EMBL/GenBank/DDBJ whole genome shotgun (WGS) entry which is preliminary data.</text>
</comment>
<dbReference type="InterPro" id="IPR018201">
    <property type="entry name" value="Ketoacyl_synth_AS"/>
</dbReference>
<dbReference type="InterPro" id="IPR014030">
    <property type="entry name" value="Ketoacyl_synth_N"/>
</dbReference>
<keyword evidence="2 4" id="KW-0808">Transferase</keyword>
<dbReference type="InterPro" id="IPR020841">
    <property type="entry name" value="PKS_Beta-ketoAc_synthase_dom"/>
</dbReference>
<keyword evidence="7" id="KW-1185">Reference proteome</keyword>
<evidence type="ECO:0000256" key="1">
    <source>
        <dbReference type="ARBA" id="ARBA00008467"/>
    </source>
</evidence>
<dbReference type="SMART" id="SM00825">
    <property type="entry name" value="PKS_KS"/>
    <property type="match status" value="1"/>
</dbReference>
<dbReference type="PROSITE" id="PS00606">
    <property type="entry name" value="KS3_1"/>
    <property type="match status" value="1"/>
</dbReference>
<comment type="similarity">
    <text evidence="1 4">Belongs to the thiolase-like superfamily. Beta-ketoacyl-ACP synthases family.</text>
</comment>
<dbReference type="PANTHER" id="PTHR11712:SF347">
    <property type="entry name" value="BETA KETOACYL-ACYL CARRIER PROTEIN SYNTHASE"/>
    <property type="match status" value="1"/>
</dbReference>
<reference evidence="6 7" key="1">
    <citation type="journal article" date="2019" name="Int. J. Syst. Evol. Microbiol.">
        <title>The Global Catalogue of Microorganisms (GCM) 10K type strain sequencing project: providing services to taxonomists for standard genome sequencing and annotation.</title>
        <authorList>
            <consortium name="The Broad Institute Genomics Platform"/>
            <consortium name="The Broad Institute Genome Sequencing Center for Infectious Disease"/>
            <person name="Wu L."/>
            <person name="Ma J."/>
        </authorList>
    </citation>
    <scope>NUCLEOTIDE SEQUENCE [LARGE SCALE GENOMIC DNA]</scope>
    <source>
        <strain evidence="6 7">JCM 15478</strain>
    </source>
</reference>
<evidence type="ECO:0000313" key="7">
    <source>
        <dbReference type="Proteomes" id="UP001500016"/>
    </source>
</evidence>
<evidence type="ECO:0000313" key="6">
    <source>
        <dbReference type="EMBL" id="GAA2069404.1"/>
    </source>
</evidence>
<dbReference type="Proteomes" id="UP001500016">
    <property type="component" value="Unassembled WGS sequence"/>
</dbReference>
<dbReference type="PROSITE" id="PS52004">
    <property type="entry name" value="KS3_2"/>
    <property type="match status" value="1"/>
</dbReference>
<dbReference type="SUPFAM" id="SSF53901">
    <property type="entry name" value="Thiolase-like"/>
    <property type="match status" value="2"/>
</dbReference>
<evidence type="ECO:0000256" key="2">
    <source>
        <dbReference type="ARBA" id="ARBA00022679"/>
    </source>
</evidence>
<protein>
    <submittedName>
        <fullName evidence="6">Beta-ketoacyl-[acyl-carrier-protein] synthase family protein</fullName>
    </submittedName>
</protein>
<evidence type="ECO:0000256" key="3">
    <source>
        <dbReference type="ARBA" id="ARBA00023315"/>
    </source>
</evidence>
<evidence type="ECO:0000256" key="4">
    <source>
        <dbReference type="RuleBase" id="RU003694"/>
    </source>
</evidence>
<dbReference type="InterPro" id="IPR014031">
    <property type="entry name" value="Ketoacyl_synth_C"/>
</dbReference>
<keyword evidence="3" id="KW-0012">Acyltransferase</keyword>
<evidence type="ECO:0000259" key="5">
    <source>
        <dbReference type="PROSITE" id="PS52004"/>
    </source>
</evidence>
<dbReference type="Gene3D" id="3.40.47.10">
    <property type="match status" value="2"/>
</dbReference>
<dbReference type="Pfam" id="PF00109">
    <property type="entry name" value="ketoacyl-synt"/>
    <property type="match status" value="1"/>
</dbReference>
<organism evidence="6 7">
    <name type="scientific">Streptomyces albiaxialis</name>
    <dbReference type="NCBI Taxonomy" id="329523"/>
    <lineage>
        <taxon>Bacteria</taxon>
        <taxon>Bacillati</taxon>
        <taxon>Actinomycetota</taxon>
        <taxon>Actinomycetes</taxon>
        <taxon>Kitasatosporales</taxon>
        <taxon>Streptomycetaceae</taxon>
        <taxon>Streptomyces</taxon>
    </lineage>
</organism>
<dbReference type="NCBIfam" id="NF005589">
    <property type="entry name" value="PRK07314.1"/>
    <property type="match status" value="1"/>
</dbReference>
<accession>A0ABN2VQI0</accession>
<gene>
    <name evidence="6" type="ORF">GCM10009801_18970</name>
</gene>
<dbReference type="InterPro" id="IPR000794">
    <property type="entry name" value="Beta-ketoacyl_synthase"/>
</dbReference>
<dbReference type="Pfam" id="PF02801">
    <property type="entry name" value="Ketoacyl-synt_C"/>
    <property type="match status" value="1"/>
</dbReference>
<dbReference type="PANTHER" id="PTHR11712">
    <property type="entry name" value="POLYKETIDE SYNTHASE-RELATED"/>
    <property type="match status" value="1"/>
</dbReference>
<sequence length="423" mass="43260">MSAVRAAPAEARGGGRRSAPFHAAVTGIGMITAAGPDTGRTWQAVVAGRPTTAVIPELTGMPVQLACRADFDGDAALGRRTAWRLDRCTQMALAAGREAVADAGLAPEEWEPARVGTVLGSALGGIGTWQREYDRLRELGPERISPLTIPMSLPNLVAGQLATDLRACGPSLVTSTACASGTTALGMARDLLRNGSCDVVITGGAESSLVDSVVAAFARAGALSRNTEEPDRASRPFDVDRDGFVIAEAAAILVLEHPEHARARGARPYAYVSGYGASADAGHETRPDPEGAGAQRAVEAAMADADLGAADIDHVNAHGTSTPLNDLVEGRMVRRVIGPHPLVTAAKGVTGHSLGAAGAVEAALTALTLKNQVVPPTAGLRETDPEVDLDVVGGTSRPATLDAALSNSFGFGGQNAALVLTRA</sequence>
<name>A0ABN2VQI0_9ACTN</name>
<dbReference type="EMBL" id="BAAAPE010000005">
    <property type="protein sequence ID" value="GAA2069404.1"/>
    <property type="molecule type" value="Genomic_DNA"/>
</dbReference>
<dbReference type="CDD" id="cd00834">
    <property type="entry name" value="KAS_I_II"/>
    <property type="match status" value="1"/>
</dbReference>
<dbReference type="InterPro" id="IPR016039">
    <property type="entry name" value="Thiolase-like"/>
</dbReference>